<comment type="caution">
    <text evidence="1">The sequence shown here is derived from an EMBL/GenBank/DDBJ whole genome shotgun (WGS) entry which is preliminary data.</text>
</comment>
<accession>A0A9N8W2B9</accession>
<dbReference type="AlphaFoldDB" id="A0A9N8W2B9"/>
<reference evidence="1" key="1">
    <citation type="submission" date="2021-06" db="EMBL/GenBank/DDBJ databases">
        <authorList>
            <person name="Kallberg Y."/>
            <person name="Tangrot J."/>
            <person name="Rosling A."/>
        </authorList>
    </citation>
    <scope>NUCLEOTIDE SEQUENCE</scope>
    <source>
        <strain evidence="1">UK204</strain>
    </source>
</reference>
<dbReference type="Proteomes" id="UP000789570">
    <property type="component" value="Unassembled WGS sequence"/>
</dbReference>
<dbReference type="EMBL" id="CAJVPQ010000303">
    <property type="protein sequence ID" value="CAG8468562.1"/>
    <property type="molecule type" value="Genomic_DNA"/>
</dbReference>
<evidence type="ECO:0000313" key="1">
    <source>
        <dbReference type="EMBL" id="CAG8468562.1"/>
    </source>
</evidence>
<name>A0A9N8W2B9_9GLOM</name>
<evidence type="ECO:0000313" key="2">
    <source>
        <dbReference type="Proteomes" id="UP000789570"/>
    </source>
</evidence>
<keyword evidence="2" id="KW-1185">Reference proteome</keyword>
<proteinExistence type="predicted"/>
<organism evidence="1 2">
    <name type="scientific">Funneliformis caledonium</name>
    <dbReference type="NCBI Taxonomy" id="1117310"/>
    <lineage>
        <taxon>Eukaryota</taxon>
        <taxon>Fungi</taxon>
        <taxon>Fungi incertae sedis</taxon>
        <taxon>Mucoromycota</taxon>
        <taxon>Glomeromycotina</taxon>
        <taxon>Glomeromycetes</taxon>
        <taxon>Glomerales</taxon>
        <taxon>Glomeraceae</taxon>
        <taxon>Funneliformis</taxon>
    </lineage>
</organism>
<dbReference type="OrthoDB" id="2449206at2759"/>
<protein>
    <submittedName>
        <fullName evidence="1">16129_t:CDS:1</fullName>
    </submittedName>
</protein>
<gene>
    <name evidence="1" type="ORF">FCALED_LOCUS2105</name>
</gene>
<sequence length="319" mass="36854">MTEESTSQAFYNMFMEAKETEETNEFKGLRDKFLSLFSSKNTFIKFVYQLIKSNNLSNLINSKNLSDTKALQDLFHSKNLSDVKSLQDLMNIKSISDEKFIRDLIYSSFLGKDKKKLISIFLEEYKKLKVTFSNEIKEILQKDSLIQKLSHHLKEEFEQEKRNIESREFQSLCNVIEEKYQNNGTLRMNILNITGTEELCFIEQDCRARIYNLITKQFRPAVCSFPSNTVNVLSSSDGSCTVAFVKEKLEYNNPNSENNSVDANNKEISRAYVYFCTKFGGSVNKVVDLPPNLQSLEILQFTCINNLQTHLMSIDLKNG</sequence>